<comment type="caution">
    <text evidence="2">The sequence shown here is derived from an EMBL/GenBank/DDBJ whole genome shotgun (WGS) entry which is preliminary data.</text>
</comment>
<reference evidence="3" key="1">
    <citation type="submission" date="2016-10" db="EMBL/GenBank/DDBJ databases">
        <title>Frankia sp. NRRL B-16386 Genome sequencing.</title>
        <authorList>
            <person name="Ghodhbane-Gtari F."/>
            <person name="Swanson E."/>
            <person name="Gueddou A."/>
            <person name="Hezbri K."/>
            <person name="Ktari K."/>
            <person name="Nouioui I."/>
            <person name="Morris K."/>
            <person name="Simpson S."/>
            <person name="Abebe-Akele F."/>
            <person name="Thomas K."/>
            <person name="Gtari M."/>
            <person name="Tisa L.S."/>
        </authorList>
    </citation>
    <scope>NUCLEOTIDE SEQUENCE [LARGE SCALE GENOMIC DNA]</scope>
    <source>
        <strain evidence="3">NRRL B-16386</strain>
    </source>
</reference>
<protein>
    <recommendedName>
        <fullName evidence="1">SnoaL-like domain-containing protein</fullName>
    </recommendedName>
</protein>
<keyword evidence="3" id="KW-1185">Reference proteome</keyword>
<feature type="domain" description="SnoaL-like" evidence="1">
    <location>
        <begin position="12"/>
        <end position="110"/>
    </location>
</feature>
<dbReference type="Proteomes" id="UP000188929">
    <property type="component" value="Unassembled WGS sequence"/>
</dbReference>
<dbReference type="RefSeq" id="WP_076818825.1">
    <property type="nucleotide sequence ID" value="NZ_MOMC01000043.1"/>
</dbReference>
<dbReference type="EMBL" id="MOMC01000043">
    <property type="protein sequence ID" value="ONH28015.1"/>
    <property type="molecule type" value="Genomic_DNA"/>
</dbReference>
<proteinExistence type="predicted"/>
<dbReference type="STRING" id="1834516.BL253_20640"/>
<dbReference type="OrthoDB" id="459617at2"/>
<organism evidence="2 3">
    <name type="scientific">Pseudofrankia asymbiotica</name>
    <dbReference type="NCBI Taxonomy" id="1834516"/>
    <lineage>
        <taxon>Bacteria</taxon>
        <taxon>Bacillati</taxon>
        <taxon>Actinomycetota</taxon>
        <taxon>Actinomycetes</taxon>
        <taxon>Frankiales</taxon>
        <taxon>Frankiaceae</taxon>
        <taxon>Pseudofrankia</taxon>
    </lineage>
</organism>
<sequence length="122" mass="13530">MPSSAVGVAPTYVRLVNEGRLAETVDLYAEDGEALPPNPAYEPVIRGRAALREHYQRSVGRRLPKIEITHLYEAGDTRVVELSSGTVDEDQPWGVLDIFTVRADGLVTRMAAYRRPLARVRA</sequence>
<dbReference type="InterPro" id="IPR037401">
    <property type="entry name" value="SnoaL-like"/>
</dbReference>
<dbReference type="SUPFAM" id="SSF54427">
    <property type="entry name" value="NTF2-like"/>
    <property type="match status" value="1"/>
</dbReference>
<name>A0A1V2I7J9_9ACTN</name>
<evidence type="ECO:0000259" key="1">
    <source>
        <dbReference type="Pfam" id="PF12680"/>
    </source>
</evidence>
<dbReference type="Pfam" id="PF12680">
    <property type="entry name" value="SnoaL_2"/>
    <property type="match status" value="1"/>
</dbReference>
<accession>A0A1V2I7J9</accession>
<gene>
    <name evidence="2" type="ORF">BL253_20640</name>
</gene>
<evidence type="ECO:0000313" key="2">
    <source>
        <dbReference type="EMBL" id="ONH28015.1"/>
    </source>
</evidence>
<dbReference type="AlphaFoldDB" id="A0A1V2I7J9"/>
<evidence type="ECO:0000313" key="3">
    <source>
        <dbReference type="Proteomes" id="UP000188929"/>
    </source>
</evidence>
<dbReference type="Gene3D" id="3.10.450.50">
    <property type="match status" value="1"/>
</dbReference>
<dbReference type="InterPro" id="IPR032710">
    <property type="entry name" value="NTF2-like_dom_sf"/>
</dbReference>